<reference evidence="7" key="2">
    <citation type="submission" date="2025-09" db="UniProtKB">
        <authorList>
            <consortium name="Ensembl"/>
        </authorList>
    </citation>
    <scope>IDENTIFICATION</scope>
</reference>
<dbReference type="Pfam" id="PF00619">
    <property type="entry name" value="CARD"/>
    <property type="match status" value="1"/>
</dbReference>
<dbReference type="Ensembl" id="ENSMALT00000012770.1">
    <property type="protein sequence ID" value="ENSMALP00000012503.1"/>
    <property type="gene ID" value="ENSMALG00000008875.1"/>
</dbReference>
<organism evidence="7 8">
    <name type="scientific">Monopterus albus</name>
    <name type="common">Swamp eel</name>
    <dbReference type="NCBI Taxonomy" id="43700"/>
    <lineage>
        <taxon>Eukaryota</taxon>
        <taxon>Metazoa</taxon>
        <taxon>Chordata</taxon>
        <taxon>Craniata</taxon>
        <taxon>Vertebrata</taxon>
        <taxon>Euteleostomi</taxon>
        <taxon>Actinopterygii</taxon>
        <taxon>Neopterygii</taxon>
        <taxon>Teleostei</taxon>
        <taxon>Neoteleostei</taxon>
        <taxon>Acanthomorphata</taxon>
        <taxon>Anabantaria</taxon>
        <taxon>Synbranchiformes</taxon>
        <taxon>Synbranchidae</taxon>
        <taxon>Monopterus</taxon>
    </lineage>
</organism>
<dbReference type="PANTHER" id="PTHR46985">
    <property type="entry name" value="NACHT, LRR AND PYD DOMAINS-CONTAINING PROTEIN 1"/>
    <property type="match status" value="1"/>
</dbReference>
<dbReference type="Gene3D" id="1.10.533.10">
    <property type="entry name" value="Death Domain, Fas"/>
    <property type="match status" value="1"/>
</dbReference>
<feature type="domain" description="CARD" evidence="6">
    <location>
        <begin position="30"/>
        <end position="91"/>
    </location>
</feature>
<evidence type="ECO:0000256" key="4">
    <source>
        <dbReference type="ARBA" id="ARBA00022859"/>
    </source>
</evidence>
<keyword evidence="8" id="KW-1185">Reference proteome</keyword>
<keyword evidence="5" id="KW-0395">Inflammatory response</keyword>
<dbReference type="SUPFAM" id="SSF47986">
    <property type="entry name" value="DEATH domain"/>
    <property type="match status" value="1"/>
</dbReference>
<sequence>MAGGPMGSEGSVCVKNGICQHFVVCYQTALINRVSDTGAILDKLLEWGFISHERYGAVRSLTTTQAQMRDILRLVISAGEAAKDALYEILRRMKNLRPL</sequence>
<evidence type="ECO:0000259" key="6">
    <source>
        <dbReference type="PROSITE" id="PS50209"/>
    </source>
</evidence>
<dbReference type="AlphaFoldDB" id="A0A3Q3J2D4"/>
<evidence type="ECO:0000313" key="8">
    <source>
        <dbReference type="Proteomes" id="UP000261600"/>
    </source>
</evidence>
<reference evidence="7" key="1">
    <citation type="submission" date="2025-08" db="UniProtKB">
        <authorList>
            <consortium name="Ensembl"/>
        </authorList>
    </citation>
    <scope>IDENTIFICATION</scope>
</reference>
<comment type="subcellular location">
    <subcellularLocation>
        <location evidence="1">Cytoplasm</location>
        <location evidence="1">Cytosol</location>
    </subcellularLocation>
</comment>
<evidence type="ECO:0000256" key="3">
    <source>
        <dbReference type="ARBA" id="ARBA00022588"/>
    </source>
</evidence>
<accession>A0A3Q3J2D4</accession>
<dbReference type="GO" id="GO:0042981">
    <property type="term" value="P:regulation of apoptotic process"/>
    <property type="evidence" value="ECO:0007669"/>
    <property type="project" value="InterPro"/>
</dbReference>
<keyword evidence="4" id="KW-0391">Immunity</keyword>
<protein>
    <recommendedName>
        <fullName evidence="6">CARD domain-containing protein</fullName>
    </recommendedName>
</protein>
<dbReference type="STRING" id="43700.ENSMALP00000012503"/>
<keyword evidence="3" id="KW-0399">Innate immunity</keyword>
<dbReference type="PROSITE" id="PS50209">
    <property type="entry name" value="CARD"/>
    <property type="match status" value="1"/>
</dbReference>
<evidence type="ECO:0000256" key="1">
    <source>
        <dbReference type="ARBA" id="ARBA00004514"/>
    </source>
</evidence>
<dbReference type="GO" id="GO:0045087">
    <property type="term" value="P:innate immune response"/>
    <property type="evidence" value="ECO:0007669"/>
    <property type="project" value="UniProtKB-KW"/>
</dbReference>
<proteinExistence type="predicted"/>
<dbReference type="Proteomes" id="UP000261600">
    <property type="component" value="Unplaced"/>
</dbReference>
<dbReference type="InterPro" id="IPR051249">
    <property type="entry name" value="NLRP_Inflammasome"/>
</dbReference>
<dbReference type="GO" id="GO:0006954">
    <property type="term" value="P:inflammatory response"/>
    <property type="evidence" value="ECO:0007669"/>
    <property type="project" value="UniProtKB-KW"/>
</dbReference>
<name>A0A3Q3J2D4_MONAL</name>
<evidence type="ECO:0000256" key="2">
    <source>
        <dbReference type="ARBA" id="ARBA00022490"/>
    </source>
</evidence>
<keyword evidence="2" id="KW-0963">Cytoplasm</keyword>
<evidence type="ECO:0000256" key="5">
    <source>
        <dbReference type="ARBA" id="ARBA00023198"/>
    </source>
</evidence>
<dbReference type="GO" id="GO:0005829">
    <property type="term" value="C:cytosol"/>
    <property type="evidence" value="ECO:0007669"/>
    <property type="project" value="UniProtKB-SubCell"/>
</dbReference>
<dbReference type="PANTHER" id="PTHR46985:SF2">
    <property type="entry name" value="APOPTOSIS-ASSOCIATED SPECK-LIKE PROTEIN CONTAINING A CARD"/>
    <property type="match status" value="1"/>
</dbReference>
<dbReference type="InterPro" id="IPR001315">
    <property type="entry name" value="CARD"/>
</dbReference>
<dbReference type="InterPro" id="IPR011029">
    <property type="entry name" value="DEATH-like_dom_sf"/>
</dbReference>
<evidence type="ECO:0000313" key="7">
    <source>
        <dbReference type="Ensembl" id="ENSMALP00000012503.1"/>
    </source>
</evidence>